<evidence type="ECO:0000256" key="1">
    <source>
        <dbReference type="ARBA" id="ARBA00010272"/>
    </source>
</evidence>
<dbReference type="InterPro" id="IPR002767">
    <property type="entry name" value="Thiamine_BP"/>
</dbReference>
<dbReference type="InterPro" id="IPR051614">
    <property type="entry name" value="UPF0045_domain"/>
</dbReference>
<dbReference type="EMBL" id="JAHESC010000021">
    <property type="protein sequence ID" value="MBT1687927.1"/>
    <property type="molecule type" value="Genomic_DNA"/>
</dbReference>
<accession>A0AAP2DEJ2</accession>
<dbReference type="PANTHER" id="PTHR33777">
    <property type="entry name" value="UPF0045 PROTEIN ECM15"/>
    <property type="match status" value="1"/>
</dbReference>
<feature type="domain" description="Thiamine-binding protein" evidence="2">
    <location>
        <begin position="7"/>
        <end position="91"/>
    </location>
</feature>
<gene>
    <name evidence="3" type="ORF">KK078_15260</name>
</gene>
<organism evidence="3 4">
    <name type="scientific">Dawidia soli</name>
    <dbReference type="NCBI Taxonomy" id="2782352"/>
    <lineage>
        <taxon>Bacteria</taxon>
        <taxon>Pseudomonadati</taxon>
        <taxon>Bacteroidota</taxon>
        <taxon>Cytophagia</taxon>
        <taxon>Cytophagales</taxon>
        <taxon>Chryseotaleaceae</taxon>
        <taxon>Dawidia</taxon>
    </lineage>
</organism>
<comment type="caution">
    <text evidence="3">The sequence shown here is derived from an EMBL/GenBank/DDBJ whole genome shotgun (WGS) entry which is preliminary data.</text>
</comment>
<dbReference type="GO" id="GO:0005829">
    <property type="term" value="C:cytosol"/>
    <property type="evidence" value="ECO:0007669"/>
    <property type="project" value="TreeGrafter"/>
</dbReference>
<proteinExistence type="inferred from homology"/>
<dbReference type="Pfam" id="PF01910">
    <property type="entry name" value="Thiamine_BP"/>
    <property type="match status" value="1"/>
</dbReference>
<dbReference type="InterPro" id="IPR029756">
    <property type="entry name" value="MTH1187/YkoF-like"/>
</dbReference>
<dbReference type="AlphaFoldDB" id="A0AAP2DEJ2"/>
<dbReference type="Proteomes" id="UP001319180">
    <property type="component" value="Unassembled WGS sequence"/>
</dbReference>
<evidence type="ECO:0000313" key="4">
    <source>
        <dbReference type="Proteomes" id="UP001319180"/>
    </source>
</evidence>
<evidence type="ECO:0000259" key="2">
    <source>
        <dbReference type="Pfam" id="PF01910"/>
    </source>
</evidence>
<comment type="similarity">
    <text evidence="1">Belongs to the UPF0045 family.</text>
</comment>
<protein>
    <submittedName>
        <fullName evidence="3">Thiamine-binding protein</fullName>
    </submittedName>
</protein>
<keyword evidence="4" id="KW-1185">Reference proteome</keyword>
<evidence type="ECO:0000313" key="3">
    <source>
        <dbReference type="EMBL" id="MBT1687927.1"/>
    </source>
</evidence>
<dbReference type="SUPFAM" id="SSF89957">
    <property type="entry name" value="MTH1187/YkoF-like"/>
    <property type="match status" value="1"/>
</dbReference>
<dbReference type="RefSeq" id="WP_254091155.1">
    <property type="nucleotide sequence ID" value="NZ_JAHESC010000021.1"/>
</dbReference>
<name>A0AAP2DEJ2_9BACT</name>
<dbReference type="PANTHER" id="PTHR33777:SF1">
    <property type="entry name" value="UPF0045 PROTEIN ECM15"/>
    <property type="match status" value="1"/>
</dbReference>
<dbReference type="Gene3D" id="3.30.70.930">
    <property type="match status" value="1"/>
</dbReference>
<reference evidence="3 4" key="1">
    <citation type="submission" date="2021-05" db="EMBL/GenBank/DDBJ databases">
        <title>A Polyphasic approach of four new species of the genus Ohtaekwangia: Ohtaekwangia histidinii sp. nov., Ohtaekwangia cretensis sp. nov., Ohtaekwangia indiensis sp. nov., Ohtaekwangia reichenbachii sp. nov. from diverse environment.</title>
        <authorList>
            <person name="Octaviana S."/>
        </authorList>
    </citation>
    <scope>NUCLEOTIDE SEQUENCE [LARGE SCALE GENOMIC DNA]</scope>
    <source>
        <strain evidence="3 4">PWU37</strain>
    </source>
</reference>
<sequence>MKHQVHVAIQIVPIGGGHPYPIIDKALDVIAQSGIDHRVGAMETVMQGPYDVLMDVAKRAQEACLAAGADDVVVTMKVHARRQGDITWEEKE</sequence>